<dbReference type="Gene3D" id="3.40.50.720">
    <property type="entry name" value="NAD(P)-binding Rossmann-like Domain"/>
    <property type="match status" value="1"/>
</dbReference>
<dbReference type="EMBL" id="JASPKY010000662">
    <property type="protein sequence ID" value="KAK9687094.1"/>
    <property type="molecule type" value="Genomic_DNA"/>
</dbReference>
<comment type="caution">
    <text evidence="3">The sequence shown here is derived from an EMBL/GenBank/DDBJ whole genome shotgun (WGS) entry which is preliminary data.</text>
</comment>
<evidence type="ECO:0000256" key="1">
    <source>
        <dbReference type="ARBA" id="ARBA00006484"/>
    </source>
</evidence>
<dbReference type="Proteomes" id="UP001458880">
    <property type="component" value="Unassembled WGS sequence"/>
</dbReference>
<gene>
    <name evidence="3" type="ORF">QE152_g36714</name>
</gene>
<proteinExistence type="inferred from homology"/>
<evidence type="ECO:0000256" key="2">
    <source>
        <dbReference type="ARBA" id="ARBA00023002"/>
    </source>
</evidence>
<dbReference type="InterPro" id="IPR002347">
    <property type="entry name" value="SDR_fam"/>
</dbReference>
<protein>
    <submittedName>
        <fullName evidence="3">Short chain dehydrogenase</fullName>
    </submittedName>
</protein>
<dbReference type="GO" id="GO:0016491">
    <property type="term" value="F:oxidoreductase activity"/>
    <property type="evidence" value="ECO:0007669"/>
    <property type="project" value="UniProtKB-KW"/>
</dbReference>
<dbReference type="InterPro" id="IPR036291">
    <property type="entry name" value="NAD(P)-bd_dom_sf"/>
</dbReference>
<accession>A0AAW1ICX0</accession>
<reference evidence="3 4" key="1">
    <citation type="journal article" date="2024" name="BMC Genomics">
        <title>De novo assembly and annotation of Popillia japonica's genome with initial clues to its potential as an invasive pest.</title>
        <authorList>
            <person name="Cucini C."/>
            <person name="Boschi S."/>
            <person name="Funari R."/>
            <person name="Cardaioli E."/>
            <person name="Iannotti N."/>
            <person name="Marturano G."/>
            <person name="Paoli F."/>
            <person name="Bruttini M."/>
            <person name="Carapelli A."/>
            <person name="Frati F."/>
            <person name="Nardi F."/>
        </authorList>
    </citation>
    <scope>NUCLEOTIDE SEQUENCE [LARGE SCALE GENOMIC DNA]</scope>
    <source>
        <strain evidence="3">DMR45628</strain>
    </source>
</reference>
<keyword evidence="4" id="KW-1185">Reference proteome</keyword>
<dbReference type="PANTHER" id="PTHR43115:SF4">
    <property type="entry name" value="DEHYDROGENASE_REDUCTASE SDR FAMILY MEMBER 11"/>
    <property type="match status" value="1"/>
</dbReference>
<dbReference type="PANTHER" id="PTHR43115">
    <property type="entry name" value="DEHYDROGENASE/REDUCTASE SDR FAMILY MEMBER 11"/>
    <property type="match status" value="1"/>
</dbReference>
<evidence type="ECO:0000313" key="4">
    <source>
        <dbReference type="Proteomes" id="UP001458880"/>
    </source>
</evidence>
<organism evidence="3 4">
    <name type="scientific">Popillia japonica</name>
    <name type="common">Japanese beetle</name>
    <dbReference type="NCBI Taxonomy" id="7064"/>
    <lineage>
        <taxon>Eukaryota</taxon>
        <taxon>Metazoa</taxon>
        <taxon>Ecdysozoa</taxon>
        <taxon>Arthropoda</taxon>
        <taxon>Hexapoda</taxon>
        <taxon>Insecta</taxon>
        <taxon>Pterygota</taxon>
        <taxon>Neoptera</taxon>
        <taxon>Endopterygota</taxon>
        <taxon>Coleoptera</taxon>
        <taxon>Polyphaga</taxon>
        <taxon>Scarabaeiformia</taxon>
        <taxon>Scarabaeidae</taxon>
        <taxon>Rutelinae</taxon>
        <taxon>Popillia</taxon>
    </lineage>
</organism>
<comment type="similarity">
    <text evidence="1">Belongs to the short-chain dehydrogenases/reductases (SDR) family.</text>
</comment>
<dbReference type="PRINTS" id="PR00081">
    <property type="entry name" value="GDHRDH"/>
</dbReference>
<keyword evidence="2" id="KW-0560">Oxidoreductase</keyword>
<sequence>MERFKNKLAIVVGATTTLGVAIAEELVNNGLKVLGLDTSIALLEKLALKLQYSNGTFQYYIVDLNKESEIINMISWTQENIGPIHIMIYNLTTCTQSNLVQEQTEDWRRIFEKNVISLNTITRKILKNMAENYVEGYIINISTILENRSRRNVYNIINESINTLTESFRGELRGSEPKIKITNLRLVTDINIIADIETNTASILKCRDIVNAVIFILSMSSNVQIDNLTLSIV</sequence>
<dbReference type="Pfam" id="PF00106">
    <property type="entry name" value="adh_short"/>
    <property type="match status" value="1"/>
</dbReference>
<dbReference type="SUPFAM" id="SSF51735">
    <property type="entry name" value="NAD(P)-binding Rossmann-fold domains"/>
    <property type="match status" value="1"/>
</dbReference>
<dbReference type="AlphaFoldDB" id="A0AAW1ICX0"/>
<evidence type="ECO:0000313" key="3">
    <source>
        <dbReference type="EMBL" id="KAK9687094.1"/>
    </source>
</evidence>
<name>A0AAW1ICX0_POPJA</name>